<keyword evidence="3" id="KW-1185">Reference proteome</keyword>
<name>A0ABQ7V616_SOLTU</name>
<sequence>MRIINNDQNTVDYAKQTQNKDLLNKNVLLEFGACWSSYFRRGWLDHEFVGARWFTGDDVAAVGFRRLLVASSLWSVWLLTSSPELVALLLLLSTVHWSQKLAGEGEERGFGGKEGFCGYSGGEGVWVVVAAVLGCDGEGEVRARLFSGGSGFVGNGVVLGCLLVGFWWFQVVFWPEKRGGWWRLL</sequence>
<comment type="caution">
    <text evidence="2">The sequence shown here is derived from an EMBL/GenBank/DDBJ whole genome shotgun (WGS) entry which is preliminary data.</text>
</comment>
<accession>A0ABQ7V616</accession>
<protein>
    <recommendedName>
        <fullName evidence="4">Transmembrane protein</fullName>
    </recommendedName>
</protein>
<evidence type="ECO:0000256" key="1">
    <source>
        <dbReference type="SAM" id="Phobius"/>
    </source>
</evidence>
<proteinExistence type="predicted"/>
<organism evidence="2 3">
    <name type="scientific">Solanum tuberosum</name>
    <name type="common">Potato</name>
    <dbReference type="NCBI Taxonomy" id="4113"/>
    <lineage>
        <taxon>Eukaryota</taxon>
        <taxon>Viridiplantae</taxon>
        <taxon>Streptophyta</taxon>
        <taxon>Embryophyta</taxon>
        <taxon>Tracheophyta</taxon>
        <taxon>Spermatophyta</taxon>
        <taxon>Magnoliopsida</taxon>
        <taxon>eudicotyledons</taxon>
        <taxon>Gunneridae</taxon>
        <taxon>Pentapetalae</taxon>
        <taxon>asterids</taxon>
        <taxon>lamiids</taxon>
        <taxon>Solanales</taxon>
        <taxon>Solanaceae</taxon>
        <taxon>Solanoideae</taxon>
        <taxon>Solaneae</taxon>
        <taxon>Solanum</taxon>
    </lineage>
</organism>
<reference evidence="2 3" key="1">
    <citation type="journal article" date="2021" name="bioRxiv">
        <title>Chromosome-scale and haplotype-resolved genome assembly of a tetraploid potato cultivar.</title>
        <authorList>
            <person name="Sun H."/>
            <person name="Jiao W.-B."/>
            <person name="Krause K."/>
            <person name="Campoy J.A."/>
            <person name="Goel M."/>
            <person name="Folz-Donahue K."/>
            <person name="Kukat C."/>
            <person name="Huettel B."/>
            <person name="Schneeberger K."/>
        </authorList>
    </citation>
    <scope>NUCLEOTIDE SEQUENCE [LARGE SCALE GENOMIC DNA]</scope>
    <source>
        <strain evidence="2">SolTubOtavaFocal</strain>
        <tissue evidence="2">Leaves</tissue>
    </source>
</reference>
<dbReference type="Proteomes" id="UP000826656">
    <property type="component" value="Unassembled WGS sequence"/>
</dbReference>
<keyword evidence="1" id="KW-0472">Membrane</keyword>
<gene>
    <name evidence="2" type="ORF">KY290_023006</name>
</gene>
<evidence type="ECO:0000313" key="2">
    <source>
        <dbReference type="EMBL" id="KAH0759513.1"/>
    </source>
</evidence>
<dbReference type="EMBL" id="JAIVGD010000015">
    <property type="protein sequence ID" value="KAH0759513.1"/>
    <property type="molecule type" value="Genomic_DNA"/>
</dbReference>
<keyword evidence="1" id="KW-0812">Transmembrane</keyword>
<feature type="transmembrane region" description="Helical" evidence="1">
    <location>
        <begin position="152"/>
        <end position="174"/>
    </location>
</feature>
<keyword evidence="1" id="KW-1133">Transmembrane helix</keyword>
<evidence type="ECO:0000313" key="3">
    <source>
        <dbReference type="Proteomes" id="UP000826656"/>
    </source>
</evidence>
<evidence type="ECO:0008006" key="4">
    <source>
        <dbReference type="Google" id="ProtNLM"/>
    </source>
</evidence>